<dbReference type="InterPro" id="IPR043504">
    <property type="entry name" value="Peptidase_S1_PA_chymotrypsin"/>
</dbReference>
<feature type="signal peptide" evidence="13">
    <location>
        <begin position="1"/>
        <end position="22"/>
    </location>
</feature>
<dbReference type="InterPro" id="IPR050430">
    <property type="entry name" value="Peptidase_S1"/>
</dbReference>
<organism evidence="15 16">
    <name type="scientific">Drosophila kikkawai</name>
    <name type="common">Fruit fly</name>
    <dbReference type="NCBI Taxonomy" id="30033"/>
    <lineage>
        <taxon>Eukaryota</taxon>
        <taxon>Metazoa</taxon>
        <taxon>Ecdysozoa</taxon>
        <taxon>Arthropoda</taxon>
        <taxon>Hexapoda</taxon>
        <taxon>Insecta</taxon>
        <taxon>Pterygota</taxon>
        <taxon>Neoptera</taxon>
        <taxon>Endopterygota</taxon>
        <taxon>Diptera</taxon>
        <taxon>Brachycera</taxon>
        <taxon>Muscomorpha</taxon>
        <taxon>Ephydroidea</taxon>
        <taxon>Drosophilidae</taxon>
        <taxon>Drosophila</taxon>
        <taxon>Sophophora</taxon>
    </lineage>
</organism>
<evidence type="ECO:0000256" key="5">
    <source>
        <dbReference type="ARBA" id="ARBA00022729"/>
    </source>
</evidence>
<dbReference type="InterPro" id="IPR009003">
    <property type="entry name" value="Peptidase_S1_PA"/>
</dbReference>
<evidence type="ECO:0000256" key="12">
    <source>
        <dbReference type="RuleBase" id="RU363034"/>
    </source>
</evidence>
<dbReference type="InterPro" id="IPR001314">
    <property type="entry name" value="Peptidase_S1A"/>
</dbReference>
<evidence type="ECO:0000256" key="13">
    <source>
        <dbReference type="SAM" id="SignalP"/>
    </source>
</evidence>
<dbReference type="SMART" id="SM00020">
    <property type="entry name" value="Tryp_SPc"/>
    <property type="match status" value="1"/>
</dbReference>
<dbReference type="GO" id="GO:0006508">
    <property type="term" value="P:proteolysis"/>
    <property type="evidence" value="ECO:0007669"/>
    <property type="project" value="UniProtKB-KW"/>
</dbReference>
<dbReference type="PANTHER" id="PTHR24276:SF91">
    <property type="entry name" value="AT26814P-RELATED"/>
    <property type="match status" value="1"/>
</dbReference>
<keyword evidence="9" id="KW-1015">Disulfide bond</keyword>
<dbReference type="PROSITE" id="PS50240">
    <property type="entry name" value="TRYPSIN_DOM"/>
    <property type="match status" value="1"/>
</dbReference>
<dbReference type="Gene3D" id="2.40.10.10">
    <property type="entry name" value="Trypsin-like serine proteases"/>
    <property type="match status" value="2"/>
</dbReference>
<evidence type="ECO:0000259" key="14">
    <source>
        <dbReference type="PROSITE" id="PS50240"/>
    </source>
</evidence>
<dbReference type="SUPFAM" id="SSF50494">
    <property type="entry name" value="Trypsin-like serine proteases"/>
    <property type="match status" value="1"/>
</dbReference>
<dbReference type="PROSITE" id="PS00134">
    <property type="entry name" value="TRYPSIN_HIS"/>
    <property type="match status" value="1"/>
</dbReference>
<dbReference type="PANTHER" id="PTHR24276">
    <property type="entry name" value="POLYSERASE-RELATED"/>
    <property type="match status" value="1"/>
</dbReference>
<dbReference type="GO" id="GO:0004252">
    <property type="term" value="F:serine-type endopeptidase activity"/>
    <property type="evidence" value="ECO:0007669"/>
    <property type="project" value="UniProtKB-EC"/>
</dbReference>
<protein>
    <recommendedName>
        <fullName evidence="11">trypsin</fullName>
        <ecNumber evidence="11">3.4.21.4</ecNumber>
    </recommendedName>
</protein>
<dbReference type="GO" id="GO:0005576">
    <property type="term" value="C:extracellular region"/>
    <property type="evidence" value="ECO:0007669"/>
    <property type="project" value="UniProtKB-SubCell"/>
</dbReference>
<dbReference type="Pfam" id="PF00089">
    <property type="entry name" value="Trypsin"/>
    <property type="match status" value="1"/>
</dbReference>
<dbReference type="GeneID" id="108079696"/>
<evidence type="ECO:0000256" key="10">
    <source>
        <dbReference type="ARBA" id="ARBA00036320"/>
    </source>
</evidence>
<dbReference type="InterPro" id="IPR018114">
    <property type="entry name" value="TRYPSIN_HIS"/>
</dbReference>
<dbReference type="CDD" id="cd00190">
    <property type="entry name" value="Tryp_SPc"/>
    <property type="match status" value="1"/>
</dbReference>
<keyword evidence="15" id="KW-1185">Reference proteome</keyword>
<dbReference type="InterPro" id="IPR001254">
    <property type="entry name" value="Trypsin_dom"/>
</dbReference>
<evidence type="ECO:0000256" key="4">
    <source>
        <dbReference type="ARBA" id="ARBA00022670"/>
    </source>
</evidence>
<dbReference type="PROSITE" id="PS00135">
    <property type="entry name" value="TRYPSIN_SER"/>
    <property type="match status" value="1"/>
</dbReference>
<gene>
    <name evidence="16" type="primary">LOC108079696</name>
</gene>
<feature type="chain" id="PRO_5028234922" description="trypsin" evidence="13">
    <location>
        <begin position="23"/>
        <end position="258"/>
    </location>
</feature>
<keyword evidence="5 13" id="KW-0732">Signal</keyword>
<dbReference type="AlphaFoldDB" id="A0A6P4IMA9"/>
<evidence type="ECO:0000256" key="6">
    <source>
        <dbReference type="ARBA" id="ARBA00022801"/>
    </source>
</evidence>
<dbReference type="RefSeq" id="XP_017029590.1">
    <property type="nucleotide sequence ID" value="XM_017174101.2"/>
</dbReference>
<name>A0A6P4IMA9_DROKI</name>
<dbReference type="FunFam" id="2.40.10.10:FF:000034">
    <property type="entry name" value="Eupolytin"/>
    <property type="match status" value="1"/>
</dbReference>
<evidence type="ECO:0000256" key="7">
    <source>
        <dbReference type="ARBA" id="ARBA00022825"/>
    </source>
</evidence>
<sequence>MAGQWLLLWCLLQLTFVFTISASKTRIVGGQETTIDQVPYLVYMRQGGFFICGGSLISIRIVLSAAHCVSGARPEEYMIYAGASRLDEEAPVSRRVASFHISPSYSGSNFDMDVALLKLGEAVHLMPGKVAIIARCTNPPEANSYARISGWGVTRENNRNPAAQVRAAMVRILPIEECRRSYAGVAQLSDSMLCAAIRGLRDSCSGDSGGPLVYRGQVCGIVSWGFGCARLAFPGVYTNVASSRVRTFIEETLRRIGH</sequence>
<dbReference type="EC" id="3.4.21.4" evidence="11"/>
<evidence type="ECO:0000313" key="15">
    <source>
        <dbReference type="Proteomes" id="UP001652661"/>
    </source>
</evidence>
<keyword evidence="8" id="KW-0865">Zymogen</keyword>
<keyword evidence="3" id="KW-0964">Secreted</keyword>
<proteinExistence type="inferred from homology"/>
<comment type="subcellular location">
    <subcellularLocation>
        <location evidence="1">Secreted</location>
        <location evidence="1">Extracellular space</location>
    </subcellularLocation>
</comment>
<evidence type="ECO:0000313" key="16">
    <source>
        <dbReference type="RefSeq" id="XP_017029590.1"/>
    </source>
</evidence>
<keyword evidence="4 12" id="KW-0645">Protease</keyword>
<dbReference type="InterPro" id="IPR033116">
    <property type="entry name" value="TRYPSIN_SER"/>
</dbReference>
<evidence type="ECO:0000256" key="11">
    <source>
        <dbReference type="ARBA" id="ARBA00038868"/>
    </source>
</evidence>
<evidence type="ECO:0000256" key="1">
    <source>
        <dbReference type="ARBA" id="ARBA00004239"/>
    </source>
</evidence>
<keyword evidence="7 12" id="KW-0720">Serine protease</keyword>
<dbReference type="PRINTS" id="PR00722">
    <property type="entry name" value="CHYMOTRYPSIN"/>
</dbReference>
<comment type="catalytic activity">
    <reaction evidence="10">
        <text>Preferential cleavage: Arg-|-Xaa, Lys-|-Xaa.</text>
        <dbReference type="EC" id="3.4.21.4"/>
    </reaction>
</comment>
<evidence type="ECO:0000256" key="9">
    <source>
        <dbReference type="ARBA" id="ARBA00023157"/>
    </source>
</evidence>
<evidence type="ECO:0000256" key="8">
    <source>
        <dbReference type="ARBA" id="ARBA00023145"/>
    </source>
</evidence>
<dbReference type="OrthoDB" id="10059102at2759"/>
<comment type="similarity">
    <text evidence="2">Belongs to the peptidase S1 family.</text>
</comment>
<reference evidence="16" key="1">
    <citation type="submission" date="2025-08" db="UniProtKB">
        <authorList>
            <consortium name="RefSeq"/>
        </authorList>
    </citation>
    <scope>IDENTIFICATION</scope>
    <source>
        <strain evidence="16">14028-0561.14</strain>
        <tissue evidence="16">Whole fly</tissue>
    </source>
</reference>
<feature type="domain" description="Peptidase S1" evidence="14">
    <location>
        <begin position="27"/>
        <end position="254"/>
    </location>
</feature>
<accession>A0A6P4IMA9</accession>
<evidence type="ECO:0000256" key="3">
    <source>
        <dbReference type="ARBA" id="ARBA00022525"/>
    </source>
</evidence>
<dbReference type="Proteomes" id="UP001652661">
    <property type="component" value="Chromosome 3L"/>
</dbReference>
<keyword evidence="6 12" id="KW-0378">Hydrolase</keyword>
<evidence type="ECO:0000256" key="2">
    <source>
        <dbReference type="ARBA" id="ARBA00007664"/>
    </source>
</evidence>